<evidence type="ECO:0000256" key="2">
    <source>
        <dbReference type="SAM" id="MobiDB-lite"/>
    </source>
</evidence>
<dbReference type="PANTHER" id="PTHR48251:SF1">
    <property type="entry name" value="COILED-COIL DOMAIN-CONTAINING PROTEIN 160"/>
    <property type="match status" value="1"/>
</dbReference>
<evidence type="ECO:0000313" key="3">
    <source>
        <dbReference type="EMBL" id="CAI9549406.1"/>
    </source>
</evidence>
<keyword evidence="4" id="KW-1185">Reference proteome</keyword>
<sequence>MEDKKKHWVEELFTPRFTAQDLLYETFEPDLLLSEKLAKERAQTVEGIYHAALGKLQEDEKRKRKDHLSKLIIHDDETSGQKTPVTTQTTICASCQKLNRSSATTVGDDKKKCIWSEHELNLLRHEMSKKHSEETRLKLQLDTCMLQLSDLKAKQKKTEQELEAVRAELAASKRYAECKSVLLKQLQKDGLKKDAEVQFLKKDLQDKAGMLQNCTNSLQKARKETQDLQLQNNDLEDELKSLRQQQGLEKIFAVENMKLQFSRKVNKLREEIESIKAEREKQRPQVSMEGFALK</sequence>
<keyword evidence="1" id="KW-0175">Coiled coil</keyword>
<feature type="region of interest" description="Disordered" evidence="2">
    <location>
        <begin position="274"/>
        <end position="294"/>
    </location>
</feature>
<gene>
    <name evidence="3" type="ORF">SPARVUS_LOCUS3341306</name>
</gene>
<evidence type="ECO:0000256" key="1">
    <source>
        <dbReference type="SAM" id="Coils"/>
    </source>
</evidence>
<proteinExistence type="predicted"/>
<feature type="compositionally biased region" description="Basic and acidic residues" evidence="2">
    <location>
        <begin position="274"/>
        <end position="283"/>
    </location>
</feature>
<dbReference type="EMBL" id="CATNWA010005137">
    <property type="protein sequence ID" value="CAI9549406.1"/>
    <property type="molecule type" value="Genomic_DNA"/>
</dbReference>
<organism evidence="3 4">
    <name type="scientific">Staurois parvus</name>
    <dbReference type="NCBI Taxonomy" id="386267"/>
    <lineage>
        <taxon>Eukaryota</taxon>
        <taxon>Metazoa</taxon>
        <taxon>Chordata</taxon>
        <taxon>Craniata</taxon>
        <taxon>Vertebrata</taxon>
        <taxon>Euteleostomi</taxon>
        <taxon>Amphibia</taxon>
        <taxon>Batrachia</taxon>
        <taxon>Anura</taxon>
        <taxon>Neobatrachia</taxon>
        <taxon>Ranoidea</taxon>
        <taxon>Ranidae</taxon>
        <taxon>Staurois</taxon>
    </lineage>
</organism>
<dbReference type="Proteomes" id="UP001162483">
    <property type="component" value="Unassembled WGS sequence"/>
</dbReference>
<protein>
    <submittedName>
        <fullName evidence="3">Uncharacterized protein</fullName>
    </submittedName>
</protein>
<feature type="coiled-coil region" evidence="1">
    <location>
        <begin position="141"/>
        <end position="168"/>
    </location>
</feature>
<dbReference type="PANTHER" id="PTHR48251">
    <property type="entry name" value="COILED-COIL DOMAIN-CONTAINING PROTEIN 160"/>
    <property type="match status" value="1"/>
</dbReference>
<name>A0ABN9BQ52_9NEOB</name>
<accession>A0ABN9BQ52</accession>
<evidence type="ECO:0000313" key="4">
    <source>
        <dbReference type="Proteomes" id="UP001162483"/>
    </source>
</evidence>
<comment type="caution">
    <text evidence="3">The sequence shown here is derived from an EMBL/GenBank/DDBJ whole genome shotgun (WGS) entry which is preliminary data.</text>
</comment>
<reference evidence="3" key="1">
    <citation type="submission" date="2023-05" db="EMBL/GenBank/DDBJ databases">
        <authorList>
            <person name="Stuckert A."/>
        </authorList>
    </citation>
    <scope>NUCLEOTIDE SEQUENCE</scope>
</reference>